<dbReference type="GO" id="GO:0005730">
    <property type="term" value="C:nucleolus"/>
    <property type="evidence" value="ECO:0007669"/>
    <property type="project" value="UniProtKB-SubCell"/>
</dbReference>
<keyword evidence="6 9" id="KW-0067">ATP-binding</keyword>
<evidence type="ECO:0000256" key="10">
    <source>
        <dbReference type="SAM" id="MobiDB-lite"/>
    </source>
</evidence>
<dbReference type="Gene3D" id="3.40.50.11040">
    <property type="match status" value="1"/>
</dbReference>
<dbReference type="GO" id="GO:0051392">
    <property type="term" value="F:tRNA cytidine N4-acetyltransferase activity"/>
    <property type="evidence" value="ECO:0007669"/>
    <property type="project" value="RHEA"/>
</dbReference>
<evidence type="ECO:0000256" key="8">
    <source>
        <dbReference type="ARBA" id="ARBA00023315"/>
    </source>
</evidence>
<evidence type="ECO:0000256" key="3">
    <source>
        <dbReference type="ARBA" id="ARBA00022679"/>
    </source>
</evidence>
<feature type="domain" description="N-acetyltransferase" evidence="13">
    <location>
        <begin position="593"/>
        <end position="747"/>
    </location>
</feature>
<evidence type="ECO:0000259" key="13">
    <source>
        <dbReference type="Pfam" id="PF13718"/>
    </source>
</evidence>
<keyword evidence="3 9" id="KW-0808">Transferase</keyword>
<dbReference type="GO" id="GO:0000049">
    <property type="term" value="F:tRNA binding"/>
    <property type="evidence" value="ECO:0007669"/>
    <property type="project" value="TreeGrafter"/>
</dbReference>
<feature type="domain" description="TcmA/NAT10 helicase" evidence="11">
    <location>
        <begin position="316"/>
        <end position="547"/>
    </location>
</feature>
<feature type="binding site" evidence="9">
    <location>
        <begin position="701"/>
        <end position="707"/>
    </location>
    <ligand>
        <name>acetyl-CoA</name>
        <dbReference type="ChEBI" id="CHEBI:57288"/>
    </ligand>
</feature>
<comment type="catalytic activity">
    <reaction evidence="9">
        <text>a cytidine in 18S rRNA + acetyl-CoA + ATP + H2O = an N(4)-acetylcytidine in 18S rRNA + ADP + phosphate + CoA + H(+)</text>
        <dbReference type="Rhea" id="RHEA:51424"/>
        <dbReference type="Rhea" id="RHEA-COMP:13575"/>
        <dbReference type="Rhea" id="RHEA-COMP:13576"/>
        <dbReference type="ChEBI" id="CHEBI:15377"/>
        <dbReference type="ChEBI" id="CHEBI:15378"/>
        <dbReference type="ChEBI" id="CHEBI:30616"/>
        <dbReference type="ChEBI" id="CHEBI:43474"/>
        <dbReference type="ChEBI" id="CHEBI:57287"/>
        <dbReference type="ChEBI" id="CHEBI:57288"/>
        <dbReference type="ChEBI" id="CHEBI:74900"/>
        <dbReference type="ChEBI" id="CHEBI:82748"/>
        <dbReference type="ChEBI" id="CHEBI:456216"/>
    </reaction>
</comment>
<keyword evidence="16" id="KW-1185">Reference proteome</keyword>
<evidence type="ECO:0000259" key="14">
    <source>
        <dbReference type="Pfam" id="PF13725"/>
    </source>
</evidence>
<accession>A0A4E0R576</accession>
<feature type="domain" description="TmcA/NAT10 N-terminal" evidence="12">
    <location>
        <begin position="15"/>
        <end position="200"/>
    </location>
</feature>
<reference evidence="15" key="1">
    <citation type="submission" date="2019-03" db="EMBL/GenBank/DDBJ databases">
        <title>Improved annotation for the trematode Fasciola hepatica.</title>
        <authorList>
            <person name="Choi Y.-J."/>
            <person name="Martin J."/>
            <person name="Mitreva M."/>
        </authorList>
    </citation>
    <scope>NUCLEOTIDE SEQUENCE [LARGE SCALE GENOMIC DNA]</scope>
</reference>
<dbReference type="GO" id="GO:0051391">
    <property type="term" value="P:tRNA acetylation"/>
    <property type="evidence" value="ECO:0007669"/>
    <property type="project" value="UniProtKB-UniRule"/>
</dbReference>
<keyword evidence="7 9" id="KW-0539">Nucleus</keyword>
<evidence type="ECO:0000259" key="12">
    <source>
        <dbReference type="Pfam" id="PF08351"/>
    </source>
</evidence>
<evidence type="ECO:0000256" key="7">
    <source>
        <dbReference type="ARBA" id="ARBA00023242"/>
    </source>
</evidence>
<evidence type="ECO:0000313" key="16">
    <source>
        <dbReference type="Proteomes" id="UP000230066"/>
    </source>
</evidence>
<feature type="region of interest" description="Disordered" evidence="10">
    <location>
        <begin position="724"/>
        <end position="802"/>
    </location>
</feature>
<dbReference type="Pfam" id="PF05127">
    <property type="entry name" value="NAT10_TcmA_helicase"/>
    <property type="match status" value="1"/>
</dbReference>
<feature type="domain" description="N-acetyltransferase" evidence="13">
    <location>
        <begin position="780"/>
        <end position="878"/>
    </location>
</feature>
<feature type="compositionally biased region" description="Basic and acidic residues" evidence="10">
    <location>
        <begin position="1249"/>
        <end position="1262"/>
    </location>
</feature>
<dbReference type="InterPro" id="IPR007807">
    <property type="entry name" value="TcmA/NAT10_helicase"/>
</dbReference>
<evidence type="ECO:0000256" key="5">
    <source>
        <dbReference type="ARBA" id="ARBA00022741"/>
    </source>
</evidence>
<dbReference type="Proteomes" id="UP000230066">
    <property type="component" value="Unassembled WGS sequence"/>
</dbReference>
<dbReference type="Pfam" id="PF13725">
    <property type="entry name" value="tRNA_bind_2"/>
    <property type="match status" value="1"/>
</dbReference>
<feature type="region of interest" description="Disordered" evidence="10">
    <location>
        <begin position="1210"/>
        <end position="1262"/>
    </location>
</feature>
<comment type="similarity">
    <text evidence="9">Belongs to the RNA cytidine acetyltransferase family. NAT10 subfamily.</text>
</comment>
<dbReference type="Gene3D" id="3.40.630.30">
    <property type="match status" value="2"/>
</dbReference>
<dbReference type="AlphaFoldDB" id="A0A4E0R576"/>
<proteinExistence type="inferred from homology"/>
<dbReference type="PANTHER" id="PTHR10925">
    <property type="entry name" value="N-ACETYLTRANSFERASE 10"/>
    <property type="match status" value="1"/>
</dbReference>
<feature type="binding site" evidence="9">
    <location>
        <position position="851"/>
    </location>
    <ligand>
        <name>acetyl-CoA</name>
        <dbReference type="ChEBI" id="CHEBI:57288"/>
    </ligand>
</feature>
<protein>
    <recommendedName>
        <fullName evidence="9">RNA cytidine acetyltransferase</fullName>
        <ecNumber evidence="9">2.3.1.-</ecNumber>
    </recommendedName>
    <alternativeName>
        <fullName evidence="9">18S rRNA cytosine acetyltransferase</fullName>
    </alternativeName>
</protein>
<keyword evidence="5 9" id="KW-0547">Nucleotide-binding</keyword>
<evidence type="ECO:0000256" key="6">
    <source>
        <dbReference type="ARBA" id="ARBA00022840"/>
    </source>
</evidence>
<evidence type="ECO:0000313" key="15">
    <source>
        <dbReference type="EMBL" id="THD21786.1"/>
    </source>
</evidence>
<feature type="binding site" evidence="9">
    <location>
        <position position="529"/>
    </location>
    <ligand>
        <name>ATP</name>
        <dbReference type="ChEBI" id="CHEBI:30616"/>
    </ligand>
</feature>
<dbReference type="InterPro" id="IPR033688">
    <property type="entry name" value="NAT10"/>
</dbReference>
<dbReference type="Gene3D" id="3.40.50.300">
    <property type="entry name" value="P-loop containing nucleotide triphosphate hydrolases"/>
    <property type="match status" value="1"/>
</dbReference>
<dbReference type="EC" id="2.3.1.-" evidence="9"/>
<evidence type="ECO:0000256" key="2">
    <source>
        <dbReference type="ARBA" id="ARBA00022552"/>
    </source>
</evidence>
<comment type="function">
    <text evidence="9">RNA cytidine acetyltransferase with specificity toward both 18S rRNA and tRNAs. Catalyzes the formation of N(4)-acetylcytidine (ac4C) in 18S rRNA. Required for early nucleolar cleavages of precursor rRNA at sites A0, A1 and A2 during 18S rRNA synthesis. Catalyzes the formation of ac4C in serine and leucine tRNAs. Requires a tRNA-binding adapter protein for full tRNA acetyltransferase activity but not for 18S rRNA acetylation.</text>
</comment>
<dbReference type="InterPro" id="IPR000182">
    <property type="entry name" value="GNAT_dom"/>
</dbReference>
<feature type="region of interest" description="Disordered" evidence="10">
    <location>
        <begin position="1112"/>
        <end position="1152"/>
    </location>
</feature>
<evidence type="ECO:0000256" key="4">
    <source>
        <dbReference type="ARBA" id="ARBA00022694"/>
    </source>
</evidence>
<feature type="compositionally biased region" description="Acidic residues" evidence="10">
    <location>
        <begin position="1112"/>
        <end position="1136"/>
    </location>
</feature>
<feature type="binding site" evidence="9">
    <location>
        <begin position="322"/>
        <end position="331"/>
    </location>
    <ligand>
        <name>ATP</name>
        <dbReference type="ChEBI" id="CHEBI:30616"/>
    </ligand>
</feature>
<dbReference type="GO" id="GO:0030686">
    <property type="term" value="C:90S preribosome"/>
    <property type="evidence" value="ECO:0007669"/>
    <property type="project" value="TreeGrafter"/>
</dbReference>
<dbReference type="EMBL" id="JXXN02003256">
    <property type="protein sequence ID" value="THD21786.1"/>
    <property type="molecule type" value="Genomic_DNA"/>
</dbReference>
<dbReference type="GO" id="GO:0005524">
    <property type="term" value="F:ATP binding"/>
    <property type="evidence" value="ECO:0007669"/>
    <property type="project" value="UniProtKB-UniRule"/>
</dbReference>
<dbReference type="InterPro" id="IPR013562">
    <property type="entry name" value="TmcA/NAT10_N"/>
</dbReference>
<feature type="domain" description="Possible tRNA binding" evidence="14">
    <location>
        <begin position="890"/>
        <end position="1011"/>
    </location>
</feature>
<feature type="compositionally biased region" description="Acidic residues" evidence="10">
    <location>
        <begin position="758"/>
        <end position="784"/>
    </location>
</feature>
<sequence>MGRLQKLDNRIQLMLQIGIKDRVRTVFVMIGNKGQDQVPIMHQIMNTLCNKGKLSILWCYKKELSFSTHRKKNLKLLNKKRKAGLTSDATIFEQFICTTDIRWSYYHETHKILGQTFDMCILQDFEALTPNTLARTVETVSGGGLIVFLLKSMDSLKQLTTMAMDVHARYRTDAHQDVVCRFNERFLLSLASNSRCLVLDDRWRILPLSKSVLTSLQASAIKDSKSVTTSQDELQKLKVALTEDGSPFAPLVKICVTMDQARGLVQFCASLASSVQSFSAPGQYAKSRLSQGMAQSLLGSIGSSQPNAGAASAIAVMTAGRGRGKSAALGLALAAAIEAGLPNIYVTAPSPENLTTLMQFVVRGLVAFAYEEHQDYVVSRTTDPDYNQAVVRIDVHRQTHRQSLVYLSPWELASYLSRGGQQADLVCVDEAAAIPLALVRHFIEGPRLVFMASTINGYEGTGRSLSLKLIKQLRNECKIAEASVRLNPKLVLPNVEPKSHISEKKLGRGFRSADTSRVLYEITLDDAIRYANGDPVEAWLTELLCLDCGSSLLRENPSLTGAYYPPLDRCQLYFVNRDTLFAYHKSTEVFLHRLMALYVASHYKNSPNDLQLLSDAPAHHIFCLLAPYQPESGRVPEILCVLQVCLEGKINKERVLRSLSRGVRPSGDLIPWTVAQQFCDAQFGELSGARVVRIATHPDYQNLGYGTRALQLLHDYYAGKVPVQSSDKGVVSEPHSETSYQSNGAKERKIKTSAPAELSDDNGVSDDDDDKEELIEQSDQDMQSDENLNKDEQNAGDGDSQSNLLTEKFERRGPSSLPPLLSRLCERQPERLHYVGVSFGATPDLLRFWKRVGYVPVYLRQTLNELTGEFTCIMLKQFEEQAEHTMDSAWLLQYYQDFKRRFMYLLPGCFRYMDAAYALELFHNKSAQKLEINELTQKEAQTLFSPVDLERLRRYTRSLVDFHVISDLLPNVARLFFDNRLPEVRLNKTQQVILLGLGLQHKTVERLASEFTRLLGDSNSTNRTVHEREAADASAIMARLEDSNTRDCCSSISGGLDTLSSSLRPKTAESSTTNSGTGWARRIRGLLFVIVRELAGKSLSLRLDALEDDDDDELVDEDINDNADTAEENEDNEDGDTETHREESETMEGEVLSETEVKRRADIVRQVLSEELSAGGGPLGALNSYKVHGSESEWAKAIVGHGSDLSSLRVQLSKSSDANERIEKKKNKGKKRDRAEFSGHKVPGKRVKSIKDKSEAKRRKDV</sequence>
<comment type="caution">
    <text evidence="15">The sequence shown here is derived from an EMBL/GenBank/DDBJ whole genome shotgun (WGS) entry which is preliminary data.</text>
</comment>
<organism evidence="15 16">
    <name type="scientific">Fasciola hepatica</name>
    <name type="common">Liver fluke</name>
    <dbReference type="NCBI Taxonomy" id="6192"/>
    <lineage>
        <taxon>Eukaryota</taxon>
        <taxon>Metazoa</taxon>
        <taxon>Spiralia</taxon>
        <taxon>Lophotrochozoa</taxon>
        <taxon>Platyhelminthes</taxon>
        <taxon>Trematoda</taxon>
        <taxon>Digenea</taxon>
        <taxon>Plagiorchiida</taxon>
        <taxon>Echinostomata</taxon>
        <taxon>Echinostomatoidea</taxon>
        <taxon>Fasciolidae</taxon>
        <taxon>Fasciola</taxon>
    </lineage>
</organism>
<dbReference type="Pfam" id="PF13718">
    <property type="entry name" value="GNAT_acetyltr_2"/>
    <property type="match status" value="2"/>
</dbReference>
<dbReference type="Pfam" id="PF08351">
    <property type="entry name" value="TmcA_N"/>
    <property type="match status" value="1"/>
</dbReference>
<keyword evidence="8 9" id="KW-0012">Acyltransferase</keyword>
<dbReference type="GO" id="GO:1990883">
    <property type="term" value="F:18S rRNA cytidine N-acetyltransferase activity"/>
    <property type="evidence" value="ECO:0007669"/>
    <property type="project" value="TreeGrafter"/>
</dbReference>
<dbReference type="GO" id="GO:1904812">
    <property type="term" value="P:rRNA acetylation involved in maturation of SSU-rRNA"/>
    <property type="evidence" value="ECO:0007669"/>
    <property type="project" value="InterPro"/>
</dbReference>
<evidence type="ECO:0000256" key="1">
    <source>
        <dbReference type="ARBA" id="ARBA00004604"/>
    </source>
</evidence>
<evidence type="ECO:0000259" key="11">
    <source>
        <dbReference type="Pfam" id="PF05127"/>
    </source>
</evidence>
<dbReference type="HAMAP" id="MF_03211">
    <property type="entry name" value="RNA_acetyltr_Nat10"/>
    <property type="match status" value="1"/>
</dbReference>
<name>A0A4E0R576_FASHE</name>
<dbReference type="InterPro" id="IPR032672">
    <property type="entry name" value="TmcA/NAT10/Kre33"/>
</dbReference>
<feature type="binding site" evidence="9">
    <location>
        <begin position="694"/>
        <end position="696"/>
    </location>
    <ligand>
        <name>acetyl-CoA</name>
        <dbReference type="ChEBI" id="CHEBI:57288"/>
    </ligand>
</feature>
<keyword evidence="2 9" id="KW-0698">rRNA processing</keyword>
<evidence type="ECO:0000256" key="9">
    <source>
        <dbReference type="HAMAP-Rule" id="MF_03211"/>
    </source>
</evidence>
<keyword evidence="4 9" id="KW-0819">tRNA processing</keyword>
<comment type="subcellular location">
    <subcellularLocation>
        <location evidence="1 9">Nucleus</location>
        <location evidence="1 9">Nucleolus</location>
    </subcellularLocation>
</comment>
<dbReference type="InterPro" id="IPR027417">
    <property type="entry name" value="P-loop_NTPase"/>
</dbReference>
<dbReference type="InterPro" id="IPR027992">
    <property type="entry name" value="tRNA_bind_dom"/>
</dbReference>
<dbReference type="PANTHER" id="PTHR10925:SF5">
    <property type="entry name" value="RNA CYTIDINE ACETYLTRANSFERASE"/>
    <property type="match status" value="1"/>
</dbReference>
<comment type="catalytic activity">
    <reaction evidence="9">
        <text>a cytidine in tRNA + acetyl-CoA + ATP + H2O = an N(4)-acetylcytidine in tRNA + ADP + phosphate + CoA + H(+)</text>
        <dbReference type="Rhea" id="RHEA:53876"/>
        <dbReference type="Rhea" id="RHEA-COMP:13670"/>
        <dbReference type="Rhea" id="RHEA-COMP:13671"/>
        <dbReference type="ChEBI" id="CHEBI:15377"/>
        <dbReference type="ChEBI" id="CHEBI:15378"/>
        <dbReference type="ChEBI" id="CHEBI:30616"/>
        <dbReference type="ChEBI" id="CHEBI:43474"/>
        <dbReference type="ChEBI" id="CHEBI:57287"/>
        <dbReference type="ChEBI" id="CHEBI:57288"/>
        <dbReference type="ChEBI" id="CHEBI:74900"/>
        <dbReference type="ChEBI" id="CHEBI:82748"/>
        <dbReference type="ChEBI" id="CHEBI:456216"/>
    </reaction>
</comment>
<gene>
    <name evidence="15" type="ORF">D915_007196</name>
</gene>